<proteinExistence type="predicted"/>
<organism evidence="1">
    <name type="scientific">uncultured Desulfobacterium sp</name>
    <dbReference type="NCBI Taxonomy" id="201089"/>
    <lineage>
        <taxon>Bacteria</taxon>
        <taxon>Pseudomonadati</taxon>
        <taxon>Thermodesulfobacteriota</taxon>
        <taxon>Desulfobacteria</taxon>
        <taxon>Desulfobacterales</taxon>
        <taxon>Desulfobacteriaceae</taxon>
        <taxon>Desulfobacterium</taxon>
        <taxon>environmental samples</taxon>
    </lineage>
</organism>
<sequence>MVVVPGVMVGWQNYRRSGLKNSIKNRAYTFDKIVLARHGKTERAIARQ</sequence>
<gene>
    <name evidence="1" type="ORF">PITCH_A1650005</name>
</gene>
<accession>A0A445MUH1</accession>
<dbReference type="AlphaFoldDB" id="A0A445MUH1"/>
<protein>
    <submittedName>
        <fullName evidence="1">Uncharacterized protein</fullName>
    </submittedName>
</protein>
<name>A0A445MUH1_9BACT</name>
<dbReference type="EMBL" id="OJIN01000074">
    <property type="protein sequence ID" value="SPD73052.1"/>
    <property type="molecule type" value="Genomic_DNA"/>
</dbReference>
<evidence type="ECO:0000313" key="1">
    <source>
        <dbReference type="EMBL" id="SPD73052.1"/>
    </source>
</evidence>
<reference evidence="1" key="1">
    <citation type="submission" date="2018-01" db="EMBL/GenBank/DDBJ databases">
        <authorList>
            <person name="Regsiter A."/>
            <person name="William W."/>
        </authorList>
    </citation>
    <scope>NUCLEOTIDE SEQUENCE</scope>
    <source>
        <strain evidence="1">TRIP AH-1</strain>
    </source>
</reference>